<dbReference type="EMBL" id="LNKT01000071">
    <property type="protein sequence ID" value="KYJ85697.1"/>
    <property type="molecule type" value="Genomic_DNA"/>
</dbReference>
<dbReference type="Proteomes" id="UP000075359">
    <property type="component" value="Unassembled WGS sequence"/>
</dbReference>
<dbReference type="NCBIfam" id="TIGR03831">
    <property type="entry name" value="YgiT_finger"/>
    <property type="match status" value="1"/>
</dbReference>
<reference evidence="1 2" key="1">
    <citation type="submission" date="2015-11" db="EMBL/GenBank/DDBJ databases">
        <title>Draft genome of Sulfurovum riftiae 1812E, a member of the Epsilonproteobacteria isolated from the tube of the deep-sea hydrothermal vent tubewom Riftia pachyptila.</title>
        <authorList>
            <person name="Vetriani C."/>
            <person name="Giovannelli D."/>
        </authorList>
    </citation>
    <scope>NUCLEOTIDE SEQUENCE [LARGE SCALE GENOMIC DNA]</scope>
    <source>
        <strain evidence="1 2">1812E</strain>
    </source>
</reference>
<comment type="caution">
    <text evidence="1">The sequence shown here is derived from an EMBL/GenBank/DDBJ whole genome shotgun (WGS) entry which is preliminary data.</text>
</comment>
<dbReference type="InterPro" id="IPR022453">
    <property type="entry name" value="Znf_MqsA-type"/>
</dbReference>
<organism evidence="1 2">
    <name type="scientific">Sulfurovum riftiae</name>
    <dbReference type="NCBI Taxonomy" id="1630136"/>
    <lineage>
        <taxon>Bacteria</taxon>
        <taxon>Pseudomonadati</taxon>
        <taxon>Campylobacterota</taxon>
        <taxon>Epsilonproteobacteria</taxon>
        <taxon>Campylobacterales</taxon>
        <taxon>Sulfurovaceae</taxon>
        <taxon>Sulfurovum</taxon>
    </lineage>
</organism>
<evidence type="ECO:0008006" key="3">
    <source>
        <dbReference type="Google" id="ProtNLM"/>
    </source>
</evidence>
<name>A0A151CDU8_9BACT</name>
<dbReference type="AlphaFoldDB" id="A0A151CDU8"/>
<dbReference type="Pfam" id="PF15731">
    <property type="entry name" value="MqsA_antitoxin"/>
    <property type="match status" value="1"/>
</dbReference>
<evidence type="ECO:0000313" key="2">
    <source>
        <dbReference type="Proteomes" id="UP000075359"/>
    </source>
</evidence>
<protein>
    <recommendedName>
        <fullName evidence="3">YgiT-type zinc finger domain-containing protein</fullName>
    </recommendedName>
</protein>
<dbReference type="CDD" id="cd12870">
    <property type="entry name" value="MqsA"/>
    <property type="match status" value="1"/>
</dbReference>
<dbReference type="InterPro" id="IPR032758">
    <property type="entry name" value="MqsA/HigA-2"/>
</dbReference>
<dbReference type="Gene3D" id="3.10.20.860">
    <property type="match status" value="1"/>
</dbReference>
<dbReference type="STRING" id="1630136.AS592_01145"/>
<evidence type="ECO:0000313" key="1">
    <source>
        <dbReference type="EMBL" id="KYJ85697.1"/>
    </source>
</evidence>
<sequence length="76" mass="8505">MKCMICKHGEMEKGFTTITLEKDGATILFKHVPALLCDNCGEKYIDEKITSELLTKAQEIVKNGVEVDIREYTPAA</sequence>
<accession>A0A151CDU8</accession>
<dbReference type="OrthoDB" id="9812340at2"/>
<keyword evidence="2" id="KW-1185">Reference proteome</keyword>
<gene>
    <name evidence="1" type="ORF">AS592_01145</name>
</gene>
<proteinExistence type="predicted"/>